<evidence type="ECO:0000313" key="1">
    <source>
        <dbReference type="EMBL" id="TKC57692.1"/>
    </source>
</evidence>
<dbReference type="EMBL" id="SWDX01000009">
    <property type="protein sequence ID" value="TKC57692.1"/>
    <property type="molecule type" value="Genomic_DNA"/>
</dbReference>
<comment type="caution">
    <text evidence="1">The sequence shown here is derived from an EMBL/GenBank/DDBJ whole genome shotgun (WGS) entry which is preliminary data.</text>
</comment>
<dbReference type="Proteomes" id="UP000309594">
    <property type="component" value="Unassembled WGS sequence"/>
</dbReference>
<accession>A0A4U1G9J5</accession>
<dbReference type="AlphaFoldDB" id="A0A4U1G9J5"/>
<proteinExistence type="predicted"/>
<sequence>MSSYRSELEELQYQCKLKAMNVRTAMETVINDGFNDGWAIENYMSCVEESAHSIRLLQEYKTKGL</sequence>
<protein>
    <submittedName>
        <fullName evidence="1">Uncharacterized protein</fullName>
    </submittedName>
</protein>
<reference evidence="1 2" key="1">
    <citation type="submission" date="2019-04" db="EMBL/GenBank/DDBJ databases">
        <title>Pedobacter sp. RP-1-16 sp. nov., isolated from Arctic soil.</title>
        <authorList>
            <person name="Dahal R.H."/>
            <person name="Kim D.-U."/>
        </authorList>
    </citation>
    <scope>NUCLEOTIDE SEQUENCE [LARGE SCALE GENOMIC DNA]</scope>
    <source>
        <strain evidence="1 2">RP-1-16</strain>
    </source>
</reference>
<name>A0A4U1G9J5_9SPHI</name>
<organism evidence="1 2">
    <name type="scientific">Pedobacter hiemivivus</name>
    <dbReference type="NCBI Taxonomy" id="2530454"/>
    <lineage>
        <taxon>Bacteria</taxon>
        <taxon>Pseudomonadati</taxon>
        <taxon>Bacteroidota</taxon>
        <taxon>Sphingobacteriia</taxon>
        <taxon>Sphingobacteriales</taxon>
        <taxon>Sphingobacteriaceae</taxon>
        <taxon>Pedobacter</taxon>
    </lineage>
</organism>
<gene>
    <name evidence="1" type="ORF">FBD94_20685</name>
</gene>
<dbReference type="RefSeq" id="WP_136881613.1">
    <property type="nucleotide sequence ID" value="NZ_SWDX01000009.1"/>
</dbReference>
<evidence type="ECO:0000313" key="2">
    <source>
        <dbReference type="Proteomes" id="UP000309594"/>
    </source>
</evidence>